<dbReference type="Proteomes" id="UP000248659">
    <property type="component" value="Unassembled WGS sequence"/>
</dbReference>
<gene>
    <name evidence="1" type="ORF">BYZ73_21225</name>
</gene>
<accession>A0ABX9DD57</accession>
<comment type="caution">
    <text evidence="1">The sequence shown here is derived from an EMBL/GenBank/DDBJ whole genome shotgun (WGS) entry which is preliminary data.</text>
</comment>
<keyword evidence="2" id="KW-1185">Reference proteome</keyword>
<dbReference type="EMBL" id="MUAV01000110">
    <property type="protein sequence ID" value="RAP39303.1"/>
    <property type="molecule type" value="Genomic_DNA"/>
</dbReference>
<reference evidence="1 2" key="1">
    <citation type="submission" date="2017-01" db="EMBL/GenBank/DDBJ databases">
        <title>Genome sequence of Rhodovulum viride JA756.</title>
        <authorList>
            <person name="Lakshmi K.V."/>
            <person name="Tushar L.D."/>
            <person name="Sasikala C."/>
            <person name="Venkataramana C."/>
        </authorList>
    </citation>
    <scope>NUCLEOTIDE SEQUENCE [LARGE SCALE GENOMIC DNA]</scope>
    <source>
        <strain evidence="1 2">JA756</strain>
    </source>
</reference>
<feature type="non-terminal residue" evidence="1">
    <location>
        <position position="1"/>
    </location>
</feature>
<sequence length="91" mass="9985">SHGPRAAQADGDTWRYRAGRGRHGAAVVEMRGPCCPVTYYPTSGQIAAARRAYLDWWGWLLALQAALRGAGLVSIEVTRAMPQMEPWKNSS</sequence>
<name>A0ABX9DD57_9RHOB</name>
<proteinExistence type="predicted"/>
<organism evidence="1 2">
    <name type="scientific">Rhodovulum viride</name>
    <dbReference type="NCBI Taxonomy" id="1231134"/>
    <lineage>
        <taxon>Bacteria</taxon>
        <taxon>Pseudomonadati</taxon>
        <taxon>Pseudomonadota</taxon>
        <taxon>Alphaproteobacteria</taxon>
        <taxon>Rhodobacterales</taxon>
        <taxon>Paracoccaceae</taxon>
        <taxon>Rhodovulum</taxon>
    </lineage>
</organism>
<evidence type="ECO:0000313" key="1">
    <source>
        <dbReference type="EMBL" id="RAP39303.1"/>
    </source>
</evidence>
<evidence type="ECO:0000313" key="2">
    <source>
        <dbReference type="Proteomes" id="UP000248659"/>
    </source>
</evidence>
<protein>
    <submittedName>
        <fullName evidence="1">Uncharacterized protein</fullName>
    </submittedName>
</protein>